<reference evidence="2" key="2">
    <citation type="submission" date="2015-06" db="UniProtKB">
        <authorList>
            <consortium name="EnsemblPlants"/>
        </authorList>
    </citation>
    <scope>IDENTIFICATION</scope>
</reference>
<name>A0A0E0NNX5_ORYRU</name>
<dbReference type="STRING" id="4529.A0A0E0NNX5"/>
<reference evidence="3" key="1">
    <citation type="submission" date="2013-06" db="EMBL/GenBank/DDBJ databases">
        <authorList>
            <person name="Zhao Q."/>
        </authorList>
    </citation>
    <scope>NUCLEOTIDE SEQUENCE</scope>
    <source>
        <strain evidence="3">cv. W1943</strain>
    </source>
</reference>
<accession>A0A0E0NNX5</accession>
<sequence length="262" mass="28295">METFAPGINQTQGRSAAPGTPRLDAYSGRSFTIPSTSIARRTVSSRTLCDPSRSAATHGCRSNTSALLNLHLPPIPSSRYDSLLYFGWQPVVFQRSDNQVAYLAFICVGARQGLIQSKHVGFRIISFGTRQRGGAPPGGEPAAGSPWPPWVEVRRETSGFSMSRSPSPGAATFRMSRPNVDYLYTKLTAAIAKEDAALRAAIPVHQHVVVCVRCLAMGEPLSNRTRCFPAGHGAHGGMKDARRERGEGRRADPQPLLEVVVA</sequence>
<evidence type="ECO:0000256" key="1">
    <source>
        <dbReference type="SAM" id="MobiDB-lite"/>
    </source>
</evidence>
<feature type="compositionally biased region" description="Basic and acidic residues" evidence="1">
    <location>
        <begin position="237"/>
        <end position="252"/>
    </location>
</feature>
<dbReference type="AlphaFoldDB" id="A0A0E0NNX5"/>
<protein>
    <submittedName>
        <fullName evidence="2">Uncharacterized protein</fullName>
    </submittedName>
</protein>
<evidence type="ECO:0000313" key="2">
    <source>
        <dbReference type="EnsemblPlants" id="ORUFI03G01370.1"/>
    </source>
</evidence>
<feature type="region of interest" description="Disordered" evidence="1">
    <location>
        <begin position="1"/>
        <end position="25"/>
    </location>
</feature>
<organism evidence="2 3">
    <name type="scientific">Oryza rufipogon</name>
    <name type="common">Brownbeard rice</name>
    <name type="synonym">Asian wild rice</name>
    <dbReference type="NCBI Taxonomy" id="4529"/>
    <lineage>
        <taxon>Eukaryota</taxon>
        <taxon>Viridiplantae</taxon>
        <taxon>Streptophyta</taxon>
        <taxon>Embryophyta</taxon>
        <taxon>Tracheophyta</taxon>
        <taxon>Spermatophyta</taxon>
        <taxon>Magnoliopsida</taxon>
        <taxon>Liliopsida</taxon>
        <taxon>Poales</taxon>
        <taxon>Poaceae</taxon>
        <taxon>BOP clade</taxon>
        <taxon>Oryzoideae</taxon>
        <taxon>Oryzeae</taxon>
        <taxon>Oryzinae</taxon>
        <taxon>Oryza</taxon>
    </lineage>
</organism>
<proteinExistence type="predicted"/>
<dbReference type="HOGENOM" id="CLU_1063137_0_0_1"/>
<dbReference type="Gramene" id="ORUFI03G01370.1">
    <property type="protein sequence ID" value="ORUFI03G01370.1"/>
    <property type="gene ID" value="ORUFI03G01370"/>
</dbReference>
<keyword evidence="3" id="KW-1185">Reference proteome</keyword>
<evidence type="ECO:0000313" key="3">
    <source>
        <dbReference type="Proteomes" id="UP000008022"/>
    </source>
</evidence>
<dbReference type="EnsemblPlants" id="ORUFI03G01370.1">
    <property type="protein sequence ID" value="ORUFI03G01370.1"/>
    <property type="gene ID" value="ORUFI03G01370"/>
</dbReference>
<dbReference type="Proteomes" id="UP000008022">
    <property type="component" value="Unassembled WGS sequence"/>
</dbReference>
<feature type="region of interest" description="Disordered" evidence="1">
    <location>
        <begin position="233"/>
        <end position="254"/>
    </location>
</feature>